<feature type="domain" description="DNA-directed RNA polymerase C-terminal" evidence="9">
    <location>
        <begin position="11"/>
        <end position="176"/>
    </location>
</feature>
<accession>A0A097PAJ0</accession>
<dbReference type="GO" id="GO:0003899">
    <property type="term" value="F:DNA-directed RNA polymerase activity"/>
    <property type="evidence" value="ECO:0007669"/>
    <property type="project" value="UniProtKB-EC"/>
</dbReference>
<dbReference type="GeneID" id="24638708"/>
<dbReference type="InterPro" id="IPR046950">
    <property type="entry name" value="DNA-dir_Rpol_C_phage-type"/>
</dbReference>
<keyword evidence="4 8" id="KW-0808">Transferase</keyword>
<evidence type="ECO:0000256" key="6">
    <source>
        <dbReference type="ARBA" id="ARBA00023163"/>
    </source>
</evidence>
<evidence type="ECO:0000256" key="5">
    <source>
        <dbReference type="ARBA" id="ARBA00022695"/>
    </source>
</evidence>
<comment type="similarity">
    <text evidence="1 8">Belongs to the phage and mitochondrial RNA polymerase family.</text>
</comment>
<dbReference type="KEGG" id="vg:24638708"/>
<organism evidence="10 11">
    <name type="scientific">Delftia phage RG-2014</name>
    <dbReference type="NCBI Taxonomy" id="1563661"/>
    <lineage>
        <taxon>Viruses</taxon>
        <taxon>Duplodnaviria</taxon>
        <taxon>Heunggongvirae</taxon>
        <taxon>Uroviricota</taxon>
        <taxon>Caudoviricetes</taxon>
        <taxon>Schitoviridae</taxon>
        <taxon>Dendoorenvirus</taxon>
        <taxon>Dendoorenvirus RG2014</taxon>
    </lineage>
</organism>
<comment type="function">
    <text evidence="8">DNA-dependent RNA polymerase catalyzes the transcription of DNA into RNA using the four ribonucleoside triphosphates as substrates.</text>
</comment>
<proteinExistence type="inferred from homology"/>
<dbReference type="GO" id="GO:0000428">
    <property type="term" value="C:DNA-directed RNA polymerase complex"/>
    <property type="evidence" value="ECO:0007669"/>
    <property type="project" value="UniProtKB-KW"/>
</dbReference>
<evidence type="ECO:0000313" key="10">
    <source>
        <dbReference type="EMBL" id="AIU44277.1"/>
    </source>
</evidence>
<protein>
    <recommendedName>
        <fullName evidence="2 8">DNA-directed RNA polymerase</fullName>
        <ecNumber evidence="2 8">2.7.7.6</ecNumber>
    </recommendedName>
</protein>
<dbReference type="InterPro" id="IPR043502">
    <property type="entry name" value="DNA/RNA_pol_sf"/>
</dbReference>
<evidence type="ECO:0000256" key="8">
    <source>
        <dbReference type="RuleBase" id="RU003805"/>
    </source>
</evidence>
<keyword evidence="11" id="KW-1185">Reference proteome</keyword>
<keyword evidence="6 8" id="KW-0804">Transcription</keyword>
<dbReference type="EMBL" id="KM879221">
    <property type="protein sequence ID" value="AIU44277.1"/>
    <property type="molecule type" value="Genomic_DNA"/>
</dbReference>
<sequence length="432" mass="48924">MFLQPTITEFTGAQYLAIDIANHFGRDSKGNELDKTTWAYRLDWFESNKHQLEAIANKSENVASYSASVMAYRAMERGEPIGRPISLDATASGLQLLSVLTGDRKGATICNVLNAYIDKQVGDIKAMADDVVSRMDSYTAVHEEMVDQLAAALADVTRVTRKDAKRAVMTSLYGSEAVPKEVFGEGLALQVFYRVMQTVAPAAWELNESFLSMWDTEATEYEWILPDNFHVRTKVMTTVTNVVQWFGAPVEVTHQINAPKEKGRSLGANCIHSVDGFVVREMVRRCSYSKKRVNEVLLALDRAREEWEVDDEDARMVQILMQRYRESGFLSARILDHITVDNAMLVDKQAVRDLIDELPSKPFKVLTIHDCFQCLPHYGNDLRKQYNLILAHIGASDTLSFLLSQILKTEFKVPQLDPQMWYEILESEYALS</sequence>
<evidence type="ECO:0000256" key="3">
    <source>
        <dbReference type="ARBA" id="ARBA00022478"/>
    </source>
</evidence>
<evidence type="ECO:0000259" key="9">
    <source>
        <dbReference type="Pfam" id="PF00940"/>
    </source>
</evidence>
<comment type="catalytic activity">
    <reaction evidence="7 8">
        <text>RNA(n) + a ribonucleoside 5'-triphosphate = RNA(n+1) + diphosphate</text>
        <dbReference type="Rhea" id="RHEA:21248"/>
        <dbReference type="Rhea" id="RHEA-COMP:14527"/>
        <dbReference type="Rhea" id="RHEA-COMP:17342"/>
        <dbReference type="ChEBI" id="CHEBI:33019"/>
        <dbReference type="ChEBI" id="CHEBI:61557"/>
        <dbReference type="ChEBI" id="CHEBI:140395"/>
        <dbReference type="EC" id="2.7.7.6"/>
    </reaction>
</comment>
<dbReference type="PROSITE" id="PS00489">
    <property type="entry name" value="RNA_POL_PHAGE_2"/>
    <property type="match status" value="1"/>
</dbReference>
<dbReference type="RefSeq" id="YP_009148386.1">
    <property type="nucleotide sequence ID" value="NC_027348.2"/>
</dbReference>
<dbReference type="Proteomes" id="UP000030040">
    <property type="component" value="Segment"/>
</dbReference>
<evidence type="ECO:0000256" key="4">
    <source>
        <dbReference type="ARBA" id="ARBA00022679"/>
    </source>
</evidence>
<evidence type="ECO:0000256" key="1">
    <source>
        <dbReference type="ARBA" id="ARBA00009493"/>
    </source>
</evidence>
<keyword evidence="3 8" id="KW-0240">DNA-directed RNA polymerase</keyword>
<evidence type="ECO:0000313" key="11">
    <source>
        <dbReference type="Proteomes" id="UP000030040"/>
    </source>
</evidence>
<name>A0A097PAJ0_9CAUD</name>
<dbReference type="InterPro" id="IPR002092">
    <property type="entry name" value="DNA-dir_Rpol_phage-type"/>
</dbReference>
<dbReference type="GO" id="GO:0003677">
    <property type="term" value="F:DNA binding"/>
    <property type="evidence" value="ECO:0007669"/>
    <property type="project" value="InterPro"/>
</dbReference>
<dbReference type="PROSITE" id="PS00900">
    <property type="entry name" value="RNA_POL_PHAGE_1"/>
    <property type="match status" value="1"/>
</dbReference>
<evidence type="ECO:0000256" key="2">
    <source>
        <dbReference type="ARBA" id="ARBA00012418"/>
    </source>
</evidence>
<dbReference type="Pfam" id="PF00940">
    <property type="entry name" value="RNA_pol"/>
    <property type="match status" value="1"/>
</dbReference>
<keyword evidence="5 8" id="KW-0548">Nucleotidyltransferase</keyword>
<dbReference type="EC" id="2.7.7.6" evidence="2 8"/>
<dbReference type="SUPFAM" id="SSF56672">
    <property type="entry name" value="DNA/RNA polymerases"/>
    <property type="match status" value="1"/>
</dbReference>
<dbReference type="OrthoDB" id="2532at10239"/>
<reference evidence="11" key="1">
    <citation type="submission" date="2014-10" db="EMBL/GenBank/DDBJ databases">
        <title>Draft genome sequence of lytic bacteriophage specific to a multidrug resistant bacterium Delftia tsuruhatensis ARB-1.</title>
        <authorList>
            <person name="Bhattacharjee A.S."/>
            <person name="Motlagh A.M."/>
            <person name="Goel R."/>
        </authorList>
    </citation>
    <scope>NUCLEOTIDE SEQUENCE [LARGE SCALE GENOMIC DNA]</scope>
</reference>
<gene>
    <name evidence="10" type="ORF">RG2014_023</name>
</gene>
<dbReference type="Gene3D" id="1.10.287.280">
    <property type="match status" value="1"/>
</dbReference>
<dbReference type="GO" id="GO:0006351">
    <property type="term" value="P:DNA-templated transcription"/>
    <property type="evidence" value="ECO:0007669"/>
    <property type="project" value="InterPro"/>
</dbReference>
<evidence type="ECO:0000256" key="7">
    <source>
        <dbReference type="ARBA" id="ARBA00048552"/>
    </source>
</evidence>